<feature type="region of interest" description="Disordered" evidence="1">
    <location>
        <begin position="1"/>
        <end position="24"/>
    </location>
</feature>
<name>A0A699IVK1_TANCI</name>
<dbReference type="AlphaFoldDB" id="A0A699IVK1"/>
<protein>
    <submittedName>
        <fullName evidence="2">Integrase, catalytic core</fullName>
    </submittedName>
</protein>
<gene>
    <name evidence="2" type="ORF">Tci_561371</name>
</gene>
<comment type="caution">
    <text evidence="2">The sequence shown here is derived from an EMBL/GenBank/DDBJ whole genome shotgun (WGS) entry which is preliminary data.</text>
</comment>
<feature type="non-terminal residue" evidence="2">
    <location>
        <position position="1"/>
    </location>
</feature>
<sequence length="152" mass="17545">DEGQPNNYEIETNEGEEAQAKTRPTRIRTQPSRFKDFVVQVPLSVKHSTSTSNQVTSTVRCPISNFVSYDKFSTNRKAFLATIINNDDPKCFKKAAQDARWHEAMQKEVKALEKNGTWTLEYLPEEKRAIDSKWVYKVKFKQNGKVESTRLV</sequence>
<proteinExistence type="predicted"/>
<evidence type="ECO:0000256" key="1">
    <source>
        <dbReference type="SAM" id="MobiDB-lite"/>
    </source>
</evidence>
<dbReference type="EMBL" id="BKCJ010338421">
    <property type="protein sequence ID" value="GEZ89398.1"/>
    <property type="molecule type" value="Genomic_DNA"/>
</dbReference>
<organism evidence="2">
    <name type="scientific">Tanacetum cinerariifolium</name>
    <name type="common">Dalmatian daisy</name>
    <name type="synonym">Chrysanthemum cinerariifolium</name>
    <dbReference type="NCBI Taxonomy" id="118510"/>
    <lineage>
        <taxon>Eukaryota</taxon>
        <taxon>Viridiplantae</taxon>
        <taxon>Streptophyta</taxon>
        <taxon>Embryophyta</taxon>
        <taxon>Tracheophyta</taxon>
        <taxon>Spermatophyta</taxon>
        <taxon>Magnoliopsida</taxon>
        <taxon>eudicotyledons</taxon>
        <taxon>Gunneridae</taxon>
        <taxon>Pentapetalae</taxon>
        <taxon>asterids</taxon>
        <taxon>campanulids</taxon>
        <taxon>Asterales</taxon>
        <taxon>Asteraceae</taxon>
        <taxon>Asteroideae</taxon>
        <taxon>Anthemideae</taxon>
        <taxon>Anthemidinae</taxon>
        <taxon>Tanacetum</taxon>
    </lineage>
</organism>
<reference evidence="2" key="1">
    <citation type="journal article" date="2019" name="Sci. Rep.">
        <title>Draft genome of Tanacetum cinerariifolium, the natural source of mosquito coil.</title>
        <authorList>
            <person name="Yamashiro T."/>
            <person name="Shiraishi A."/>
            <person name="Satake H."/>
            <person name="Nakayama K."/>
        </authorList>
    </citation>
    <scope>NUCLEOTIDE SEQUENCE</scope>
</reference>
<accession>A0A699IVK1</accession>
<evidence type="ECO:0000313" key="2">
    <source>
        <dbReference type="EMBL" id="GEZ89398.1"/>
    </source>
</evidence>
<feature type="compositionally biased region" description="Polar residues" evidence="1">
    <location>
        <begin position="1"/>
        <end position="10"/>
    </location>
</feature>